<feature type="domain" description="UPF0033" evidence="2">
    <location>
        <begin position="24"/>
        <end position="79"/>
    </location>
</feature>
<gene>
    <name evidence="3" type="ORF">ACFOKA_00180</name>
</gene>
<proteinExistence type="predicted"/>
<evidence type="ECO:0000313" key="4">
    <source>
        <dbReference type="Proteomes" id="UP001595444"/>
    </source>
</evidence>
<evidence type="ECO:0000313" key="3">
    <source>
        <dbReference type="EMBL" id="MFC3050311.1"/>
    </source>
</evidence>
<dbReference type="EMBL" id="JBHRSL010000001">
    <property type="protein sequence ID" value="MFC3050311.1"/>
    <property type="molecule type" value="Genomic_DNA"/>
</dbReference>
<evidence type="ECO:0000256" key="1">
    <source>
        <dbReference type="SAM" id="MobiDB-lite"/>
    </source>
</evidence>
<dbReference type="Proteomes" id="UP001595444">
    <property type="component" value="Unassembled WGS sequence"/>
</dbReference>
<dbReference type="InterPro" id="IPR036868">
    <property type="entry name" value="TusA-like_sf"/>
</dbReference>
<keyword evidence="4" id="KW-1185">Reference proteome</keyword>
<comment type="caution">
    <text evidence="3">The sequence shown here is derived from an EMBL/GenBank/DDBJ whole genome shotgun (WGS) entry which is preliminary data.</text>
</comment>
<feature type="region of interest" description="Disordered" evidence="1">
    <location>
        <begin position="1"/>
        <end position="26"/>
    </location>
</feature>
<dbReference type="SUPFAM" id="SSF64307">
    <property type="entry name" value="SirA-like"/>
    <property type="match status" value="1"/>
</dbReference>
<sequence length="115" mass="12435">MHRTKPSHSTKEASGTSSSTAPNTLDLRGTYCPMAFVKARIFLDAQTNSAVVDILYEDTPANDSLARSIKSLGHTIVESSTYSNDVPKNTDVPLTAQHSCIDTLQLIAITVQVKK</sequence>
<name>A0ABV7CZK0_9PROT</name>
<organism evidence="3 4">
    <name type="scientific">Kordiimonas pumila</name>
    <dbReference type="NCBI Taxonomy" id="2161677"/>
    <lineage>
        <taxon>Bacteria</taxon>
        <taxon>Pseudomonadati</taxon>
        <taxon>Pseudomonadota</taxon>
        <taxon>Alphaproteobacteria</taxon>
        <taxon>Kordiimonadales</taxon>
        <taxon>Kordiimonadaceae</taxon>
        <taxon>Kordiimonas</taxon>
    </lineage>
</organism>
<dbReference type="RefSeq" id="WP_194214710.1">
    <property type="nucleotide sequence ID" value="NZ_CP061205.1"/>
</dbReference>
<protein>
    <submittedName>
        <fullName evidence="3">Sulfurtransferase TusA family protein</fullName>
    </submittedName>
</protein>
<evidence type="ECO:0000259" key="2">
    <source>
        <dbReference type="Pfam" id="PF01206"/>
    </source>
</evidence>
<dbReference type="Pfam" id="PF01206">
    <property type="entry name" value="TusA"/>
    <property type="match status" value="1"/>
</dbReference>
<reference evidence="4" key="1">
    <citation type="journal article" date="2019" name="Int. J. Syst. Evol. Microbiol.">
        <title>The Global Catalogue of Microorganisms (GCM) 10K type strain sequencing project: providing services to taxonomists for standard genome sequencing and annotation.</title>
        <authorList>
            <consortium name="The Broad Institute Genomics Platform"/>
            <consortium name="The Broad Institute Genome Sequencing Center for Infectious Disease"/>
            <person name="Wu L."/>
            <person name="Ma J."/>
        </authorList>
    </citation>
    <scope>NUCLEOTIDE SEQUENCE [LARGE SCALE GENOMIC DNA]</scope>
    <source>
        <strain evidence="4">KCTC 62164</strain>
    </source>
</reference>
<dbReference type="InterPro" id="IPR001455">
    <property type="entry name" value="TusA-like"/>
</dbReference>
<accession>A0ABV7CZK0</accession>
<dbReference type="Gene3D" id="3.30.110.40">
    <property type="entry name" value="TusA-like domain"/>
    <property type="match status" value="1"/>
</dbReference>
<feature type="compositionally biased region" description="Polar residues" evidence="1">
    <location>
        <begin position="12"/>
        <end position="23"/>
    </location>
</feature>